<dbReference type="STRING" id="1332188.L336_0360"/>
<name>R4PKJ2_9BACT</name>
<reference evidence="3 4" key="1">
    <citation type="journal article" date="2013" name="Nat. Biotechnol.">
        <title>Genome sequences of rare, uncultured bacteria obtained by differential coverage binning of multiple metagenomes.</title>
        <authorList>
            <person name="Albertsen M."/>
            <person name="Hugenholtz P."/>
            <person name="Skarshewski A."/>
            <person name="Nielsen K.L."/>
            <person name="Tyson G.W."/>
            <person name="Nielsen P.H."/>
        </authorList>
    </citation>
    <scope>NUCLEOTIDE SEQUENCE [LARGE SCALE GENOMIC DNA]</scope>
    <source>
        <strain evidence="3">TM71</strain>
    </source>
</reference>
<gene>
    <name evidence="3" type="ORF">L336_0360</name>
</gene>
<feature type="transmembrane region" description="Helical" evidence="2">
    <location>
        <begin position="155"/>
        <end position="175"/>
    </location>
</feature>
<evidence type="ECO:0000313" key="4">
    <source>
        <dbReference type="Proteomes" id="UP000013893"/>
    </source>
</evidence>
<proteinExistence type="predicted"/>
<keyword evidence="2" id="KW-1133">Transmembrane helix</keyword>
<sequence length="230" mass="24427">MEVIIMSESTKPQGHITLTYLGAVVSVLLALAASSSVIASLMLMWSNTGMGMYMAALGSSLLMGTDVFTGTISSAVAAGVFAFLAFWLYKKTTKDIASQPEYVHRAPYAFVTNTFVGTLALIVILLASSLVSILISSLMLIGTSADIGQMYLQRFLPQLIGLGFVGFIGYCAYNIYRGKNMSKLMTLVLMGVAGALLVATLITVPIKAHTGSSNSSSSSRSSNYSSLYDY</sequence>
<dbReference type="KEGG" id="saal:L336_0360"/>
<evidence type="ECO:0000256" key="1">
    <source>
        <dbReference type="SAM" id="MobiDB-lite"/>
    </source>
</evidence>
<feature type="region of interest" description="Disordered" evidence="1">
    <location>
        <begin position="209"/>
        <end position="230"/>
    </location>
</feature>
<dbReference type="HOGENOM" id="CLU_1203047_0_0_0"/>
<protein>
    <submittedName>
        <fullName evidence="3">Uncharacterized protein</fullName>
    </submittedName>
</protein>
<feature type="compositionally biased region" description="Low complexity" evidence="1">
    <location>
        <begin position="212"/>
        <end position="230"/>
    </location>
</feature>
<dbReference type="EMBL" id="CP005957">
    <property type="protein sequence ID" value="AGL62068.1"/>
    <property type="molecule type" value="Genomic_DNA"/>
</dbReference>
<keyword evidence="2" id="KW-0472">Membrane</keyword>
<dbReference type="AlphaFoldDB" id="R4PKJ2"/>
<feature type="transmembrane region" description="Helical" evidence="2">
    <location>
        <begin position="187"/>
        <end position="206"/>
    </location>
</feature>
<evidence type="ECO:0000313" key="3">
    <source>
        <dbReference type="EMBL" id="AGL62068.1"/>
    </source>
</evidence>
<dbReference type="Proteomes" id="UP000013893">
    <property type="component" value="Chromosome"/>
</dbReference>
<evidence type="ECO:0000256" key="2">
    <source>
        <dbReference type="SAM" id="Phobius"/>
    </source>
</evidence>
<accession>R4PKJ2</accession>
<organism evidence="3 4">
    <name type="scientific">Candidatus Saccharimonas aalborgensis</name>
    <dbReference type="NCBI Taxonomy" id="1332188"/>
    <lineage>
        <taxon>Bacteria</taxon>
        <taxon>Candidatus Saccharimonadota</taxon>
        <taxon>Candidatus Saccharimonadia</taxon>
        <taxon>Candidatus Saccharimonadales</taxon>
        <taxon>Candidatus Saccharimonadaceae</taxon>
        <taxon>Candidatus Saccharimonas</taxon>
    </lineage>
</organism>
<feature type="transmembrane region" description="Helical" evidence="2">
    <location>
        <begin position="20"/>
        <end position="47"/>
    </location>
</feature>
<keyword evidence="4" id="KW-1185">Reference proteome</keyword>
<keyword evidence="2" id="KW-0812">Transmembrane</keyword>
<feature type="transmembrane region" description="Helical" evidence="2">
    <location>
        <begin position="110"/>
        <end position="135"/>
    </location>
</feature>
<feature type="transmembrane region" description="Helical" evidence="2">
    <location>
        <begin position="67"/>
        <end position="89"/>
    </location>
</feature>